<dbReference type="Proteomes" id="UP000799770">
    <property type="component" value="Unassembled WGS sequence"/>
</dbReference>
<keyword evidence="2" id="KW-1185">Reference proteome</keyword>
<reference evidence="1" key="1">
    <citation type="journal article" date="2020" name="Stud. Mycol.">
        <title>101 Dothideomycetes genomes: a test case for predicting lifestyles and emergence of pathogens.</title>
        <authorList>
            <person name="Haridas S."/>
            <person name="Albert R."/>
            <person name="Binder M."/>
            <person name="Bloem J."/>
            <person name="Labutti K."/>
            <person name="Salamov A."/>
            <person name="Andreopoulos B."/>
            <person name="Baker S."/>
            <person name="Barry K."/>
            <person name="Bills G."/>
            <person name="Bluhm B."/>
            <person name="Cannon C."/>
            <person name="Castanera R."/>
            <person name="Culley D."/>
            <person name="Daum C."/>
            <person name="Ezra D."/>
            <person name="Gonzalez J."/>
            <person name="Henrissat B."/>
            <person name="Kuo A."/>
            <person name="Liang C."/>
            <person name="Lipzen A."/>
            <person name="Lutzoni F."/>
            <person name="Magnuson J."/>
            <person name="Mondo S."/>
            <person name="Nolan M."/>
            <person name="Ohm R."/>
            <person name="Pangilinan J."/>
            <person name="Park H.-J."/>
            <person name="Ramirez L."/>
            <person name="Alfaro M."/>
            <person name="Sun H."/>
            <person name="Tritt A."/>
            <person name="Yoshinaga Y."/>
            <person name="Zwiers L.-H."/>
            <person name="Turgeon B."/>
            <person name="Goodwin S."/>
            <person name="Spatafora J."/>
            <person name="Crous P."/>
            <person name="Grigoriev I."/>
        </authorList>
    </citation>
    <scope>NUCLEOTIDE SEQUENCE</scope>
    <source>
        <strain evidence="1">CBS 627.86</strain>
    </source>
</reference>
<evidence type="ECO:0000313" key="1">
    <source>
        <dbReference type="EMBL" id="KAF2114398.1"/>
    </source>
</evidence>
<name>A0A6A5Z7P3_9PLEO</name>
<organism evidence="1 2">
    <name type="scientific">Lophiotrema nucula</name>
    <dbReference type="NCBI Taxonomy" id="690887"/>
    <lineage>
        <taxon>Eukaryota</taxon>
        <taxon>Fungi</taxon>
        <taxon>Dikarya</taxon>
        <taxon>Ascomycota</taxon>
        <taxon>Pezizomycotina</taxon>
        <taxon>Dothideomycetes</taxon>
        <taxon>Pleosporomycetidae</taxon>
        <taxon>Pleosporales</taxon>
        <taxon>Lophiotremataceae</taxon>
        <taxon>Lophiotrema</taxon>
    </lineage>
</organism>
<evidence type="ECO:0000313" key="2">
    <source>
        <dbReference type="Proteomes" id="UP000799770"/>
    </source>
</evidence>
<sequence length="561" mass="64180">MVSPANQKLRKWYKGWKRQTYHYAPDYRYMPPAPQPQNLDKLHVEFNRQALECKKLLTATKAHLLTKKHALVVQRVLEAHCQKSDFQLGNYLLRRFLYNTDVGLDWWGFRVISKLTLTLTIDLYLPPTTLERLFHGAAYGLDHHVHDLIFLLSPTRPVRALGGKTYNKYTVWQDHLQNLDVFSLNLSTKGDRKPSEWKADRRLDKFVNVLRDTEIVLRAREGRAHIWAYALVITNGINSRRYSLLYCIRTKKLIKIKIDFGWGYKKQFDWLRTFNKLALLVGCCASADCTPIVVNSKAFEIVVAWNRCDGGCEGEEEEKPFCDSVAKLANLVVARGRGVKESSTRLRMLIGLWGGFRLPSKPLVHLIAMSWTSTKESSTSLQCVTALLLRTLINGHELANSVRELSLPFLDRNVGSFTLFDRPARTVGWKESSALFLEYGESLDIWNGKWKAKVAEGFEPALAGLNVTQLSNLGHLTLRNFSDFENTLNWHTYHEEGLVPKPLSALDYFGMFAVEFEATLLPVMANLKTLEANCLMQRTMTSLPRVESLSFELPYSSPYPS</sequence>
<proteinExistence type="predicted"/>
<protein>
    <submittedName>
        <fullName evidence="1">Uncharacterized protein</fullName>
    </submittedName>
</protein>
<gene>
    <name evidence="1" type="ORF">BDV96DRAFT_660759</name>
</gene>
<dbReference type="AlphaFoldDB" id="A0A6A5Z7P3"/>
<accession>A0A6A5Z7P3</accession>
<dbReference type="EMBL" id="ML977325">
    <property type="protein sequence ID" value="KAF2114398.1"/>
    <property type="molecule type" value="Genomic_DNA"/>
</dbReference>